<dbReference type="Proteomes" id="UP000247832">
    <property type="component" value="Unassembled WGS sequence"/>
</dbReference>
<evidence type="ECO:0000256" key="1">
    <source>
        <dbReference type="SAM" id="MobiDB-lite"/>
    </source>
</evidence>
<feature type="region of interest" description="Disordered" evidence="1">
    <location>
        <begin position="496"/>
        <end position="525"/>
    </location>
</feature>
<dbReference type="PANTHER" id="PTHR34614">
    <property type="match status" value="1"/>
</dbReference>
<dbReference type="OrthoDB" id="9767746at2"/>
<dbReference type="RefSeq" id="WP_110503268.1">
    <property type="nucleotide sequence ID" value="NZ_QJVD01000086.1"/>
</dbReference>
<feature type="compositionally biased region" description="Polar residues" evidence="1">
    <location>
        <begin position="509"/>
        <end position="522"/>
    </location>
</feature>
<dbReference type="NCBIfam" id="NF033559">
    <property type="entry name" value="transpos_IS1634"/>
    <property type="match status" value="1"/>
</dbReference>
<dbReference type="GO" id="GO:0004803">
    <property type="term" value="F:transposase activity"/>
    <property type="evidence" value="ECO:0007669"/>
    <property type="project" value="InterPro"/>
</dbReference>
<dbReference type="GO" id="GO:0003677">
    <property type="term" value="F:DNA binding"/>
    <property type="evidence" value="ECO:0007669"/>
    <property type="project" value="InterPro"/>
</dbReference>
<dbReference type="AlphaFoldDB" id="A0A2V5KYZ0"/>
<dbReference type="InterPro" id="IPR012337">
    <property type="entry name" value="RNaseH-like_sf"/>
</dbReference>
<dbReference type="SUPFAM" id="SSF53098">
    <property type="entry name" value="Ribonuclease H-like"/>
    <property type="match status" value="1"/>
</dbReference>
<dbReference type="InterPro" id="IPR002559">
    <property type="entry name" value="Transposase_11"/>
</dbReference>
<name>A0A2V5KYZ0_9MICC</name>
<keyword evidence="4" id="KW-1185">Reference proteome</keyword>
<dbReference type="GO" id="GO:0006313">
    <property type="term" value="P:DNA transposition"/>
    <property type="evidence" value="ECO:0007669"/>
    <property type="project" value="InterPro"/>
</dbReference>
<comment type="caution">
    <text evidence="3">The sequence shown here is derived from an EMBL/GenBank/DDBJ whole genome shotgun (WGS) entry which is preliminary data.</text>
</comment>
<accession>A0A2V5KYZ0</accession>
<evidence type="ECO:0000259" key="2">
    <source>
        <dbReference type="Pfam" id="PF01609"/>
    </source>
</evidence>
<proteinExistence type="predicted"/>
<sequence length="583" mass="64468">MTKSTTAMHVAVNTSRRVNKSGVEVEYRSVLLRRSYREDGRVKHETMANLSALPDPTIETLRASLAGKTMVEAGVSLQITRSLPHGHIEAVYAMARGLGFESMLGPACRERDVVMALLAARVCAPSSKLATLSFFADTTLGRDLGPVSTDDLYRAMDWLLNRQGIIEKALARKYLRPEVNPEKLALFDLSSSWVTGTHNPLAAFGYSRDKKRGVEQIEYGMLANRAGVPIAMRVFPGNTADPTAFIAIAAEIQDLAKVEDMVMVGDRGMITSARITALKKTSLGWVSALRNTAIQALAEDQGPLQMSLFDEQNLAEISHPDYPGERLIACYNPALAAMRKHKRAELLHVTEERLKTIQKAVTAGRLKDAGKTGLRVGKTLGKNNMAKHFTLTITDTSLTWERDPESIAREAELDGIYVIRTNVGQDAMDAAEAVRVYKSLANVEKIFKTLKSRDLHVRPIYHHTEERTRSHVFLCMLAGHLTWHLREALAPLTFTDEDRPIPEEPVASVNRSAAAQRKASTQKLDDGKAAHSYQALLRHLATRTRNTMTTNGTTGTFELLAVPTETQHQAMTLIHDHAATYKK</sequence>
<feature type="domain" description="Transposase IS4-like" evidence="2">
    <location>
        <begin position="225"/>
        <end position="478"/>
    </location>
</feature>
<evidence type="ECO:0000313" key="3">
    <source>
        <dbReference type="EMBL" id="PYI63989.1"/>
    </source>
</evidence>
<reference evidence="3 4" key="1">
    <citation type="submission" date="2018-05" db="EMBL/GenBank/DDBJ databases">
        <title>Genetic diversity of glacier-inhabiting Cryobacterium bacteria in China and description of Cryobacterium mengkeensis sp. nov. and Arthrobacter glacialis sp. nov.</title>
        <authorList>
            <person name="Liu Q."/>
            <person name="Xin Y.-H."/>
        </authorList>
    </citation>
    <scope>NUCLEOTIDE SEQUENCE [LARGE SCALE GENOMIC DNA]</scope>
    <source>
        <strain evidence="3 4">LI2</strain>
    </source>
</reference>
<dbReference type="Pfam" id="PF01609">
    <property type="entry name" value="DDE_Tnp_1"/>
    <property type="match status" value="1"/>
</dbReference>
<organism evidence="3 4">
    <name type="scientific">Arthrobacter livingstonensis</name>
    <dbReference type="NCBI Taxonomy" id="670078"/>
    <lineage>
        <taxon>Bacteria</taxon>
        <taxon>Bacillati</taxon>
        <taxon>Actinomycetota</taxon>
        <taxon>Actinomycetes</taxon>
        <taxon>Micrococcales</taxon>
        <taxon>Micrococcaceae</taxon>
        <taxon>Arthrobacter</taxon>
    </lineage>
</organism>
<protein>
    <submittedName>
        <fullName evidence="3">IS1634 family transposase</fullName>
    </submittedName>
</protein>
<dbReference type="InterPro" id="IPR047654">
    <property type="entry name" value="IS1634_transpos"/>
</dbReference>
<gene>
    <name evidence="3" type="ORF">CVV68_22820</name>
</gene>
<dbReference type="PANTHER" id="PTHR34614:SF2">
    <property type="entry name" value="TRANSPOSASE IS4-LIKE DOMAIN-CONTAINING PROTEIN"/>
    <property type="match status" value="1"/>
</dbReference>
<evidence type="ECO:0000313" key="4">
    <source>
        <dbReference type="Proteomes" id="UP000247832"/>
    </source>
</evidence>
<dbReference type="EMBL" id="QJVD01000086">
    <property type="protein sequence ID" value="PYI63989.1"/>
    <property type="molecule type" value="Genomic_DNA"/>
</dbReference>